<gene>
    <name evidence="1" type="ORF">G8O08_002862</name>
</gene>
<dbReference type="AlphaFoldDB" id="A0A743N2I7"/>
<reference evidence="1" key="1">
    <citation type="journal article" date="2018" name="Genome Biol.">
        <title>SKESA: strategic k-mer extension for scrupulous assemblies.</title>
        <authorList>
            <person name="Souvorov A."/>
            <person name="Agarwala R."/>
            <person name="Lipman D.J."/>
        </authorList>
    </citation>
    <scope>NUCLEOTIDE SEQUENCE</scope>
    <source>
        <strain evidence="1">MA.CK_98/00007638</strain>
    </source>
</reference>
<name>A0A743N2I7_SALER</name>
<evidence type="ECO:0000313" key="1">
    <source>
        <dbReference type="EMBL" id="HAF2096986.1"/>
    </source>
</evidence>
<reference evidence="1" key="2">
    <citation type="submission" date="2020-02" db="EMBL/GenBank/DDBJ databases">
        <authorList>
            <consortium name="NCBI Pathogen Detection Project"/>
        </authorList>
    </citation>
    <scope>NUCLEOTIDE SEQUENCE</scope>
    <source>
        <strain evidence="1">MA.CK_98/00007638</strain>
    </source>
</reference>
<comment type="caution">
    <text evidence="1">The sequence shown here is derived from an EMBL/GenBank/DDBJ whole genome shotgun (WGS) entry which is preliminary data.</text>
</comment>
<protein>
    <submittedName>
        <fullName evidence="1">Uncharacterized protein</fullName>
    </submittedName>
</protein>
<accession>A0A743N2I7</accession>
<sequence>MNEYIKVFEAYENTIPGTINEEQVKISIAHIELEGLRIVYQAFKDRNDNLNEKIKNIIKGVAFKYKQDVINDDKCREFLYELKVAAYFLLSGYNISVSQRADVVINNDTFIECKKITSENKLITRIDEALKQIEIKEGVRNGIIYVDITDAIPELKDVFLIMNNKKINYSNLNSPDPEMQFERELRMDFFNKINKYSSNLIQRNITKISKKIGDSVLVLNVELPVLHLSPLHERMGIIKIAYNISNRVDLRLNFIVENSMRSLSELYPNTKSKTRGD</sequence>
<organism evidence="1">
    <name type="scientific">Salmonella enterica</name>
    <name type="common">Salmonella choleraesuis</name>
    <dbReference type="NCBI Taxonomy" id="28901"/>
    <lineage>
        <taxon>Bacteria</taxon>
        <taxon>Pseudomonadati</taxon>
        <taxon>Pseudomonadota</taxon>
        <taxon>Gammaproteobacteria</taxon>
        <taxon>Enterobacterales</taxon>
        <taxon>Enterobacteriaceae</taxon>
        <taxon>Salmonella</taxon>
    </lineage>
</organism>
<proteinExistence type="predicted"/>
<dbReference type="EMBL" id="DAAURG010000006">
    <property type="protein sequence ID" value="HAF2096986.1"/>
    <property type="molecule type" value="Genomic_DNA"/>
</dbReference>